<organism evidence="1 2">
    <name type="scientific">Potamilus streckersoni</name>
    <dbReference type="NCBI Taxonomy" id="2493646"/>
    <lineage>
        <taxon>Eukaryota</taxon>
        <taxon>Metazoa</taxon>
        <taxon>Spiralia</taxon>
        <taxon>Lophotrochozoa</taxon>
        <taxon>Mollusca</taxon>
        <taxon>Bivalvia</taxon>
        <taxon>Autobranchia</taxon>
        <taxon>Heteroconchia</taxon>
        <taxon>Palaeoheterodonta</taxon>
        <taxon>Unionida</taxon>
        <taxon>Unionoidea</taxon>
        <taxon>Unionidae</taxon>
        <taxon>Ambleminae</taxon>
        <taxon>Lampsilini</taxon>
        <taxon>Potamilus</taxon>
    </lineage>
</organism>
<evidence type="ECO:0000313" key="1">
    <source>
        <dbReference type="EMBL" id="KAK3593960.1"/>
    </source>
</evidence>
<evidence type="ECO:0000313" key="2">
    <source>
        <dbReference type="Proteomes" id="UP001195483"/>
    </source>
</evidence>
<gene>
    <name evidence="1" type="ORF">CHS0354_040696</name>
</gene>
<keyword evidence="2" id="KW-1185">Reference proteome</keyword>
<name>A0AAE0SL61_9BIVA</name>
<comment type="caution">
    <text evidence="1">The sequence shown here is derived from an EMBL/GenBank/DDBJ whole genome shotgun (WGS) entry which is preliminary data.</text>
</comment>
<proteinExistence type="predicted"/>
<dbReference type="AlphaFoldDB" id="A0AAE0SL61"/>
<dbReference type="EMBL" id="JAEAOA010002342">
    <property type="protein sequence ID" value="KAK3593960.1"/>
    <property type="molecule type" value="Genomic_DNA"/>
</dbReference>
<reference evidence="1" key="3">
    <citation type="submission" date="2023-05" db="EMBL/GenBank/DDBJ databases">
        <authorList>
            <person name="Smith C.H."/>
        </authorList>
    </citation>
    <scope>NUCLEOTIDE SEQUENCE</scope>
    <source>
        <strain evidence="1">CHS0354</strain>
        <tissue evidence="1">Mantle</tissue>
    </source>
</reference>
<sequence length="109" mass="12619">MYHVARQKQRDKPPIGKIKIFSASKRRGSYRMVLKRSVGFDKKYTLQHSNIKFNSLKHPFRRPGPGVIAGIEVIVYVDNWMNTSQTHPSISCYNCHNLAVMVLMKEKDV</sequence>
<accession>A0AAE0SL61</accession>
<reference evidence="1" key="1">
    <citation type="journal article" date="2021" name="Genome Biol. Evol.">
        <title>A High-Quality Reference Genome for a Parasitic Bivalve with Doubly Uniparental Inheritance (Bivalvia: Unionida).</title>
        <authorList>
            <person name="Smith C.H."/>
        </authorList>
    </citation>
    <scope>NUCLEOTIDE SEQUENCE</scope>
    <source>
        <strain evidence="1">CHS0354</strain>
    </source>
</reference>
<dbReference type="Proteomes" id="UP001195483">
    <property type="component" value="Unassembled WGS sequence"/>
</dbReference>
<protein>
    <submittedName>
        <fullName evidence="1">Uncharacterized protein</fullName>
    </submittedName>
</protein>
<reference evidence="1" key="2">
    <citation type="journal article" date="2021" name="Genome Biol. Evol.">
        <title>Developing a high-quality reference genome for a parasitic bivalve with doubly uniparental inheritance (Bivalvia: Unionida).</title>
        <authorList>
            <person name="Smith C.H."/>
        </authorList>
    </citation>
    <scope>NUCLEOTIDE SEQUENCE</scope>
    <source>
        <strain evidence="1">CHS0354</strain>
        <tissue evidence="1">Mantle</tissue>
    </source>
</reference>